<dbReference type="GO" id="GO:0032993">
    <property type="term" value="C:protein-DNA complex"/>
    <property type="evidence" value="ECO:0007669"/>
    <property type="project" value="TreeGrafter"/>
</dbReference>
<protein>
    <recommendedName>
        <fullName evidence="3">DNA-3-methyladenine glycosylase II</fullName>
        <ecNumber evidence="3">3.2.2.21</ecNumber>
    </recommendedName>
</protein>
<reference evidence="7 8" key="1">
    <citation type="submission" date="2013-03" db="EMBL/GenBank/DDBJ databases">
        <title>Draft genome sequence of Gracibacillus halophilus YIM-C55.5, a moderately halophilic and thermophilic organism from the Xiaochaidamu salt lake.</title>
        <authorList>
            <person name="Sugumar T."/>
            <person name="Polireddy D.R."/>
            <person name="Antony A."/>
            <person name="Madhava Y.R."/>
            <person name="Sivakumar N."/>
        </authorList>
    </citation>
    <scope>NUCLEOTIDE SEQUENCE [LARGE SCALE GENOMIC DNA]</scope>
    <source>
        <strain evidence="7 8">YIM-C55.5</strain>
    </source>
</reference>
<dbReference type="Gene3D" id="1.10.1670.40">
    <property type="match status" value="1"/>
</dbReference>
<dbReference type="CDD" id="cd00056">
    <property type="entry name" value="ENDO3c"/>
    <property type="match status" value="1"/>
</dbReference>
<dbReference type="eggNOG" id="COG0122">
    <property type="taxonomic scope" value="Bacteria"/>
</dbReference>
<evidence type="ECO:0000259" key="6">
    <source>
        <dbReference type="SMART" id="SM00478"/>
    </source>
</evidence>
<dbReference type="SUPFAM" id="SSF48150">
    <property type="entry name" value="DNA-glycosylase"/>
    <property type="match status" value="1"/>
</dbReference>
<comment type="caution">
    <text evidence="7">The sequence shown here is derived from an EMBL/GenBank/DDBJ whole genome shotgun (WGS) entry which is preliminary data.</text>
</comment>
<organism evidence="7 8">
    <name type="scientific">Gracilibacillus halophilus YIM-C55.5</name>
    <dbReference type="NCBI Taxonomy" id="1308866"/>
    <lineage>
        <taxon>Bacteria</taxon>
        <taxon>Bacillati</taxon>
        <taxon>Bacillota</taxon>
        <taxon>Bacilli</taxon>
        <taxon>Bacillales</taxon>
        <taxon>Bacillaceae</taxon>
        <taxon>Gracilibacillus</taxon>
    </lineage>
</organism>
<dbReference type="GO" id="GO:0043916">
    <property type="term" value="F:DNA-7-methylguanine glycosylase activity"/>
    <property type="evidence" value="ECO:0007669"/>
    <property type="project" value="TreeGrafter"/>
</dbReference>
<dbReference type="GO" id="GO:0008725">
    <property type="term" value="F:DNA-3-methyladenine glycosylase activity"/>
    <property type="evidence" value="ECO:0007669"/>
    <property type="project" value="TreeGrafter"/>
</dbReference>
<evidence type="ECO:0000256" key="5">
    <source>
        <dbReference type="ARBA" id="ARBA00023204"/>
    </source>
</evidence>
<dbReference type="InterPro" id="IPR003265">
    <property type="entry name" value="HhH-GPD_domain"/>
</dbReference>
<keyword evidence="4" id="KW-0227">DNA damage</keyword>
<dbReference type="PATRIC" id="fig|1308866.3.peg.514"/>
<evidence type="ECO:0000256" key="1">
    <source>
        <dbReference type="ARBA" id="ARBA00000086"/>
    </source>
</evidence>
<dbReference type="EMBL" id="APML01000008">
    <property type="protein sequence ID" value="ENH97992.1"/>
    <property type="molecule type" value="Genomic_DNA"/>
</dbReference>
<accession>N4WPE8</accession>
<evidence type="ECO:0000256" key="3">
    <source>
        <dbReference type="ARBA" id="ARBA00012000"/>
    </source>
</evidence>
<dbReference type="AlphaFoldDB" id="N4WPE8"/>
<evidence type="ECO:0000256" key="4">
    <source>
        <dbReference type="ARBA" id="ARBA00022763"/>
    </source>
</evidence>
<dbReference type="Gene3D" id="1.10.340.30">
    <property type="entry name" value="Hypothetical protein, domain 2"/>
    <property type="match status" value="1"/>
</dbReference>
<dbReference type="InterPro" id="IPR011257">
    <property type="entry name" value="DNA_glycosylase"/>
</dbReference>
<evidence type="ECO:0000313" key="8">
    <source>
        <dbReference type="Proteomes" id="UP000012283"/>
    </source>
</evidence>
<evidence type="ECO:0000313" key="7">
    <source>
        <dbReference type="EMBL" id="ENH97992.1"/>
    </source>
</evidence>
<dbReference type="GO" id="GO:0032131">
    <property type="term" value="F:alkylated DNA binding"/>
    <property type="evidence" value="ECO:0007669"/>
    <property type="project" value="TreeGrafter"/>
</dbReference>
<gene>
    <name evidence="7" type="ORF">J416_02529</name>
</gene>
<dbReference type="EC" id="3.2.2.21" evidence="3"/>
<dbReference type="RefSeq" id="WP_003464000.1">
    <property type="nucleotide sequence ID" value="NZ_APML01000008.1"/>
</dbReference>
<dbReference type="GO" id="GO:0005737">
    <property type="term" value="C:cytoplasm"/>
    <property type="evidence" value="ECO:0007669"/>
    <property type="project" value="TreeGrafter"/>
</dbReference>
<dbReference type="PANTHER" id="PTHR43003:SF5">
    <property type="entry name" value="DNA-3-METHYLADENINE GLYCOSYLASE"/>
    <property type="match status" value="1"/>
</dbReference>
<dbReference type="GO" id="GO:0006307">
    <property type="term" value="P:DNA alkylation repair"/>
    <property type="evidence" value="ECO:0007669"/>
    <property type="project" value="TreeGrafter"/>
</dbReference>
<dbReference type="GO" id="GO:0006285">
    <property type="term" value="P:base-excision repair, AP site formation"/>
    <property type="evidence" value="ECO:0007669"/>
    <property type="project" value="TreeGrafter"/>
</dbReference>
<name>N4WPE8_9BACI</name>
<dbReference type="Proteomes" id="UP000012283">
    <property type="component" value="Unassembled WGS sequence"/>
</dbReference>
<dbReference type="PANTHER" id="PTHR43003">
    <property type="entry name" value="DNA-3-METHYLADENINE GLYCOSYLASE"/>
    <property type="match status" value="1"/>
</dbReference>
<dbReference type="FunFam" id="1.10.340.30:FF:000004">
    <property type="entry name" value="DNA-3-methyladenine glycosylase II"/>
    <property type="match status" value="1"/>
</dbReference>
<keyword evidence="8" id="KW-1185">Reference proteome</keyword>
<dbReference type="Pfam" id="PF00730">
    <property type="entry name" value="HhH-GPD"/>
    <property type="match status" value="1"/>
</dbReference>
<keyword evidence="5" id="KW-0234">DNA repair</keyword>
<proteinExistence type="inferred from homology"/>
<dbReference type="SMART" id="SM00478">
    <property type="entry name" value="ENDO3c"/>
    <property type="match status" value="1"/>
</dbReference>
<dbReference type="STRING" id="1308866.J416_02529"/>
<dbReference type="OrthoDB" id="9785929at2"/>
<comment type="catalytic activity">
    <reaction evidence="1">
        <text>Hydrolysis of alkylated DNA, releasing 3-methyladenine, 3-methylguanine, 7-methylguanine and 7-methyladenine.</text>
        <dbReference type="EC" id="3.2.2.21"/>
    </reaction>
</comment>
<evidence type="ECO:0000256" key="2">
    <source>
        <dbReference type="ARBA" id="ARBA00010817"/>
    </source>
</evidence>
<sequence>MWQETISLPFPYDFTSAFRRLQMDSLQAVDAENHQLYVPLRLDGEKIIVDVRAEGTRQAPRFMIASENDQRKKDILHQISDIFGLDTDLAIIDQFFQQTDLAHLFQLYPSTPVIREFDLFGSLMKTIIHQQLNMSFAQVLTNRFVKNFGEYYHDVWFYPTPETVASIPYQTLRDLQFSQRKAEYVIDTAQLIVDEKLDLEALQHQSDDEVMTRLQKIRGIGAWTAQNWLMFALGRRDLFPQADIGIQNAVKYYLDRDRKPKVDEILERSKHWKPYRSFAAITLWRSIEEQ</sequence>
<feature type="domain" description="HhH-GPD" evidence="6">
    <location>
        <begin position="128"/>
        <end position="287"/>
    </location>
</feature>
<dbReference type="InterPro" id="IPR051912">
    <property type="entry name" value="Alkylbase_DNA_Glycosylase/TA"/>
</dbReference>
<comment type="similarity">
    <text evidence="2">Belongs to the alkylbase DNA glycosidase AlkA family.</text>
</comment>